<sequence>MNVRWQRITRSPGSATLANNAGDRHSDSLGCKGRHQHLMVTAALANESASKDGNDSKLQDLLHEDTLLVEDLPEEEEMEVFLLKQLGCTKCACVHKLTFFLLPEELRKLVRRVHMVQESMQNKDGLEESNTKLFRAKKLLLRFLLSLAKEAYVE</sequence>
<comment type="caution">
    <text evidence="1">The sequence shown here is derived from an EMBL/GenBank/DDBJ whole genome shotgun (WGS) entry which is preliminary data.</text>
</comment>
<evidence type="ECO:0000313" key="1">
    <source>
        <dbReference type="EMBL" id="GJN12967.1"/>
    </source>
</evidence>
<reference evidence="1" key="1">
    <citation type="journal article" date="2018" name="DNA Res.">
        <title>Multiple hybrid de novo genome assembly of finger millet, an orphan allotetraploid crop.</title>
        <authorList>
            <person name="Hatakeyama M."/>
            <person name="Aluri S."/>
            <person name="Balachadran M.T."/>
            <person name="Sivarajan S.R."/>
            <person name="Patrignani A."/>
            <person name="Gruter S."/>
            <person name="Poveda L."/>
            <person name="Shimizu-Inatsugi R."/>
            <person name="Baeten J."/>
            <person name="Francoijs K.J."/>
            <person name="Nataraja K.N."/>
            <person name="Reddy Y.A.N."/>
            <person name="Phadnis S."/>
            <person name="Ravikumar R.L."/>
            <person name="Schlapbach R."/>
            <person name="Sreeman S.M."/>
            <person name="Shimizu K.K."/>
        </authorList>
    </citation>
    <scope>NUCLEOTIDE SEQUENCE</scope>
</reference>
<protein>
    <submittedName>
        <fullName evidence="1">Uncharacterized protein</fullName>
    </submittedName>
</protein>
<reference evidence="1" key="2">
    <citation type="submission" date="2021-12" db="EMBL/GenBank/DDBJ databases">
        <title>Resequencing data analysis of finger millet.</title>
        <authorList>
            <person name="Hatakeyama M."/>
            <person name="Aluri S."/>
            <person name="Balachadran M.T."/>
            <person name="Sivarajan S.R."/>
            <person name="Poveda L."/>
            <person name="Shimizu-Inatsugi R."/>
            <person name="Schlapbach R."/>
            <person name="Sreeman S.M."/>
            <person name="Shimizu K.K."/>
        </authorList>
    </citation>
    <scope>NUCLEOTIDE SEQUENCE</scope>
</reference>
<dbReference type="PANTHER" id="PTHR36898:SF1">
    <property type="entry name" value="OS04G0250700 PROTEIN"/>
    <property type="match status" value="1"/>
</dbReference>
<dbReference type="Proteomes" id="UP001054889">
    <property type="component" value="Unassembled WGS sequence"/>
</dbReference>
<accession>A0AAV5DRK6</accession>
<gene>
    <name evidence="1" type="primary">ga31296</name>
    <name evidence="1" type="ORF">PR202_ga31296</name>
</gene>
<keyword evidence="2" id="KW-1185">Reference proteome</keyword>
<dbReference type="EMBL" id="BQKI01000029">
    <property type="protein sequence ID" value="GJN12967.1"/>
    <property type="molecule type" value="Genomic_DNA"/>
</dbReference>
<proteinExistence type="predicted"/>
<evidence type="ECO:0000313" key="2">
    <source>
        <dbReference type="Proteomes" id="UP001054889"/>
    </source>
</evidence>
<dbReference type="PANTHER" id="PTHR36898">
    <property type="entry name" value="OSJNBB0026I12.6 PROTEIN"/>
    <property type="match status" value="1"/>
</dbReference>
<dbReference type="AlphaFoldDB" id="A0AAV5DRK6"/>
<organism evidence="1 2">
    <name type="scientific">Eleusine coracana subsp. coracana</name>
    <dbReference type="NCBI Taxonomy" id="191504"/>
    <lineage>
        <taxon>Eukaryota</taxon>
        <taxon>Viridiplantae</taxon>
        <taxon>Streptophyta</taxon>
        <taxon>Embryophyta</taxon>
        <taxon>Tracheophyta</taxon>
        <taxon>Spermatophyta</taxon>
        <taxon>Magnoliopsida</taxon>
        <taxon>Liliopsida</taxon>
        <taxon>Poales</taxon>
        <taxon>Poaceae</taxon>
        <taxon>PACMAD clade</taxon>
        <taxon>Chloridoideae</taxon>
        <taxon>Cynodonteae</taxon>
        <taxon>Eleusininae</taxon>
        <taxon>Eleusine</taxon>
    </lineage>
</organism>
<name>A0AAV5DRK6_ELECO</name>